<dbReference type="eggNOG" id="ENOG502R4YI">
    <property type="taxonomic scope" value="Eukaryota"/>
</dbReference>
<feature type="signal peptide" evidence="8">
    <location>
        <begin position="1"/>
        <end position="25"/>
    </location>
</feature>
<keyword evidence="5" id="KW-0325">Glycoprotein</keyword>
<dbReference type="InterPro" id="IPR039616">
    <property type="entry name" value="CLE1-4"/>
</dbReference>
<dbReference type="GO" id="GO:0005576">
    <property type="term" value="C:extracellular region"/>
    <property type="evidence" value="ECO:0007669"/>
    <property type="project" value="UniProtKB-SubCell"/>
</dbReference>
<dbReference type="GO" id="GO:0033612">
    <property type="term" value="F:receptor serine/threonine kinase binding"/>
    <property type="evidence" value="ECO:0007669"/>
    <property type="project" value="TreeGrafter"/>
</dbReference>
<dbReference type="HOGENOM" id="CLU_2577800_0_0_1"/>
<comment type="similarity">
    <text evidence="2">Belongs to the CLV3/ESR signal peptide family.</text>
</comment>
<evidence type="ECO:0000256" key="4">
    <source>
        <dbReference type="ARBA" id="ARBA00022729"/>
    </source>
</evidence>
<evidence type="ECO:0000256" key="2">
    <source>
        <dbReference type="ARBA" id="ARBA00005416"/>
    </source>
</evidence>
<keyword evidence="4 8" id="KW-0732">Signal</keyword>
<reference evidence="10" key="2">
    <citation type="submission" date="2013-12" db="EMBL/GenBank/DDBJ databases">
        <authorList>
            <person name="Yu Y."/>
            <person name="Lee S."/>
            <person name="de Baynast K."/>
            <person name="Wissotski M."/>
            <person name="Liu L."/>
            <person name="Talag J."/>
            <person name="Goicoechea J."/>
            <person name="Angelova A."/>
            <person name="Jetty R."/>
            <person name="Kudrna D."/>
            <person name="Golser W."/>
            <person name="Rivera L."/>
            <person name="Zhang J."/>
            <person name="Wing R."/>
        </authorList>
    </citation>
    <scope>NUCLEOTIDE SEQUENCE</scope>
</reference>
<dbReference type="PANTHER" id="PTHR33869:SF34">
    <property type="entry name" value="OS01G0673400 PROTEIN"/>
    <property type="match status" value="1"/>
</dbReference>
<dbReference type="EnsemblPlants" id="LPERR05G18620.1">
    <property type="protein sequence ID" value="LPERR05G18620.1"/>
    <property type="gene ID" value="LPERR05G18620"/>
</dbReference>
<evidence type="ECO:0000256" key="5">
    <source>
        <dbReference type="ARBA" id="ARBA00023180"/>
    </source>
</evidence>
<evidence type="ECO:0000256" key="3">
    <source>
        <dbReference type="ARBA" id="ARBA00022525"/>
    </source>
</evidence>
<dbReference type="PANTHER" id="PTHR33869">
    <property type="entry name" value="CLAVATA3/ESR (CLE)-RELATED PROTEIN 3"/>
    <property type="match status" value="1"/>
</dbReference>
<evidence type="ECO:0000313" key="9">
    <source>
        <dbReference type="EnsemblPlants" id="LPERR05G18620.1"/>
    </source>
</evidence>
<name>A0A0D9WIM6_9ORYZ</name>
<accession>A0A0D9WIM6</accession>
<reference evidence="9 10" key="1">
    <citation type="submission" date="2012-08" db="EMBL/GenBank/DDBJ databases">
        <title>Oryza genome evolution.</title>
        <authorList>
            <person name="Wing R.A."/>
        </authorList>
    </citation>
    <scope>NUCLEOTIDE SEQUENCE</scope>
</reference>
<feature type="region of interest" description="Disordered" evidence="7">
    <location>
        <begin position="47"/>
        <end position="85"/>
    </location>
</feature>
<keyword evidence="3" id="KW-0964">Secreted</keyword>
<organism evidence="9 10">
    <name type="scientific">Leersia perrieri</name>
    <dbReference type="NCBI Taxonomy" id="77586"/>
    <lineage>
        <taxon>Eukaryota</taxon>
        <taxon>Viridiplantae</taxon>
        <taxon>Streptophyta</taxon>
        <taxon>Embryophyta</taxon>
        <taxon>Tracheophyta</taxon>
        <taxon>Spermatophyta</taxon>
        <taxon>Magnoliopsida</taxon>
        <taxon>Liliopsida</taxon>
        <taxon>Poales</taxon>
        <taxon>Poaceae</taxon>
        <taxon>BOP clade</taxon>
        <taxon>Oryzoideae</taxon>
        <taxon>Oryzeae</taxon>
        <taxon>Oryzinae</taxon>
        <taxon>Leersia</taxon>
    </lineage>
</organism>
<keyword evidence="6" id="KW-0379">Hydroxylation</keyword>
<evidence type="ECO:0000313" key="10">
    <source>
        <dbReference type="Proteomes" id="UP000032180"/>
    </source>
</evidence>
<protein>
    <submittedName>
        <fullName evidence="9">Uncharacterized protein</fullName>
    </submittedName>
</protein>
<dbReference type="Proteomes" id="UP000032180">
    <property type="component" value="Chromosome 5"/>
</dbReference>
<evidence type="ECO:0000256" key="7">
    <source>
        <dbReference type="SAM" id="MobiDB-lite"/>
    </source>
</evidence>
<evidence type="ECO:0000256" key="1">
    <source>
        <dbReference type="ARBA" id="ARBA00004613"/>
    </source>
</evidence>
<dbReference type="Gramene" id="LPERR05G18620.1">
    <property type="protein sequence ID" value="LPERR05G18620.1"/>
    <property type="gene ID" value="LPERR05G18620"/>
</dbReference>
<feature type="chain" id="PRO_5002348737" evidence="8">
    <location>
        <begin position="26"/>
        <end position="85"/>
    </location>
</feature>
<comment type="subcellular location">
    <subcellularLocation>
        <location evidence="1">Secreted</location>
    </subcellularLocation>
</comment>
<reference evidence="9" key="3">
    <citation type="submission" date="2015-04" db="UniProtKB">
        <authorList>
            <consortium name="EnsemblPlants"/>
        </authorList>
    </citation>
    <scope>IDENTIFICATION</scope>
</reference>
<evidence type="ECO:0000256" key="8">
    <source>
        <dbReference type="SAM" id="SignalP"/>
    </source>
</evidence>
<evidence type="ECO:0000256" key="6">
    <source>
        <dbReference type="ARBA" id="ARBA00023278"/>
    </source>
</evidence>
<proteinExistence type="inferred from homology"/>
<sequence>MSSSAGKVFCAVLLLCAATVHVCSARPLRESNSKQDYEVINVTVASGDGEGSRMGGVVATTGDQSSPALYDQKRLSPGGPDPQHH</sequence>
<keyword evidence="10" id="KW-1185">Reference proteome</keyword>
<dbReference type="AlphaFoldDB" id="A0A0D9WIM6"/>